<dbReference type="Proteomes" id="UP001153269">
    <property type="component" value="Unassembled WGS sequence"/>
</dbReference>
<name>A0A9N7VED1_PLEPL</name>
<evidence type="ECO:0000313" key="3">
    <source>
        <dbReference type="Proteomes" id="UP001153269"/>
    </source>
</evidence>
<organism evidence="2 3">
    <name type="scientific">Pleuronectes platessa</name>
    <name type="common">European plaice</name>
    <dbReference type="NCBI Taxonomy" id="8262"/>
    <lineage>
        <taxon>Eukaryota</taxon>
        <taxon>Metazoa</taxon>
        <taxon>Chordata</taxon>
        <taxon>Craniata</taxon>
        <taxon>Vertebrata</taxon>
        <taxon>Euteleostomi</taxon>
        <taxon>Actinopterygii</taxon>
        <taxon>Neopterygii</taxon>
        <taxon>Teleostei</taxon>
        <taxon>Neoteleostei</taxon>
        <taxon>Acanthomorphata</taxon>
        <taxon>Carangaria</taxon>
        <taxon>Pleuronectiformes</taxon>
        <taxon>Pleuronectoidei</taxon>
        <taxon>Pleuronectidae</taxon>
        <taxon>Pleuronectes</taxon>
    </lineage>
</organism>
<feature type="compositionally biased region" description="Gly residues" evidence="1">
    <location>
        <begin position="1"/>
        <end position="11"/>
    </location>
</feature>
<evidence type="ECO:0000313" key="2">
    <source>
        <dbReference type="EMBL" id="CAB1446826.1"/>
    </source>
</evidence>
<comment type="caution">
    <text evidence="2">The sequence shown here is derived from an EMBL/GenBank/DDBJ whole genome shotgun (WGS) entry which is preliminary data.</text>
</comment>
<sequence>MHYGVGPGLQSGGEEVVGLRRARTRRAQGPFLPPLRSKLSRFTRPPGTQIPHPRPCGSITSNRIRPASLSCDHRRPRKTPPTETGSSSRRGSRPLSFSPMSQAGPTPVKHRKVPVPSTRASIKYSVEARRSSDTLIPSDPIALQPTIPNPSLLALLHILRIIRGTADWSQGFFFIATDIKLRRHGCKSSLRSLQGEMGFGHSSHSVRGSSAWISYLARWCIGCPAAPPIIPTMPDLLRPAPVSHFPGEDLC</sequence>
<proteinExistence type="predicted"/>
<dbReference type="AlphaFoldDB" id="A0A9N7VED1"/>
<keyword evidence="3" id="KW-1185">Reference proteome</keyword>
<dbReference type="EMBL" id="CADEAL010003927">
    <property type="protein sequence ID" value="CAB1446826.1"/>
    <property type="molecule type" value="Genomic_DNA"/>
</dbReference>
<accession>A0A9N7VED1</accession>
<feature type="compositionally biased region" description="Low complexity" evidence="1">
    <location>
        <begin position="85"/>
        <end position="99"/>
    </location>
</feature>
<evidence type="ECO:0000256" key="1">
    <source>
        <dbReference type="SAM" id="MobiDB-lite"/>
    </source>
</evidence>
<feature type="region of interest" description="Disordered" evidence="1">
    <location>
        <begin position="1"/>
        <end position="115"/>
    </location>
</feature>
<reference evidence="2" key="1">
    <citation type="submission" date="2020-03" db="EMBL/GenBank/DDBJ databases">
        <authorList>
            <person name="Weist P."/>
        </authorList>
    </citation>
    <scope>NUCLEOTIDE SEQUENCE</scope>
</reference>
<protein>
    <submittedName>
        <fullName evidence="2">Uncharacterized protein</fullName>
    </submittedName>
</protein>
<gene>
    <name evidence="2" type="ORF">PLEPLA_LOCUS34547</name>
</gene>